<dbReference type="RefSeq" id="XP_072840614.1">
    <property type="nucleotide sequence ID" value="XM_072984513.1"/>
</dbReference>
<keyword evidence="2" id="KW-1185">Reference proteome</keyword>
<gene>
    <name evidence="3" type="primary">TMEM268</name>
</gene>
<feature type="transmembrane region" description="Helical" evidence="1">
    <location>
        <begin position="124"/>
        <end position="144"/>
    </location>
</feature>
<dbReference type="PANTHER" id="PTHR31193">
    <property type="entry name" value="TRANSMEMBRANE PROTEIN C9ORF91"/>
    <property type="match status" value="1"/>
</dbReference>
<keyword evidence="1" id="KW-1133">Transmembrane helix</keyword>
<proteinExistence type="predicted"/>
<dbReference type="Pfam" id="PF14800">
    <property type="entry name" value="DUF4481"/>
    <property type="match status" value="1"/>
</dbReference>
<dbReference type="Proteomes" id="UP001652642">
    <property type="component" value="Chromosome Z"/>
</dbReference>
<dbReference type="GeneID" id="110089875"/>
<dbReference type="PANTHER" id="PTHR31193:SF1">
    <property type="entry name" value="TRANSMEMBRANE PROTEIN 268"/>
    <property type="match status" value="1"/>
</dbReference>
<organism evidence="2 3">
    <name type="scientific">Pogona vitticeps</name>
    <name type="common">central bearded dragon</name>
    <dbReference type="NCBI Taxonomy" id="103695"/>
    <lineage>
        <taxon>Eukaryota</taxon>
        <taxon>Metazoa</taxon>
        <taxon>Chordata</taxon>
        <taxon>Craniata</taxon>
        <taxon>Vertebrata</taxon>
        <taxon>Euteleostomi</taxon>
        <taxon>Lepidosauria</taxon>
        <taxon>Squamata</taxon>
        <taxon>Bifurcata</taxon>
        <taxon>Unidentata</taxon>
        <taxon>Episquamata</taxon>
        <taxon>Toxicofera</taxon>
        <taxon>Iguania</taxon>
        <taxon>Acrodonta</taxon>
        <taxon>Agamidae</taxon>
        <taxon>Amphibolurinae</taxon>
        <taxon>Pogona</taxon>
    </lineage>
</organism>
<evidence type="ECO:0000313" key="2">
    <source>
        <dbReference type="Proteomes" id="UP001652642"/>
    </source>
</evidence>
<keyword evidence="1 3" id="KW-0812">Transmembrane</keyword>
<feature type="transmembrane region" description="Helical" evidence="1">
    <location>
        <begin position="93"/>
        <end position="118"/>
    </location>
</feature>
<keyword evidence="1" id="KW-0472">Membrane</keyword>
<evidence type="ECO:0000256" key="1">
    <source>
        <dbReference type="SAM" id="Phobius"/>
    </source>
</evidence>
<sequence length="321" mass="35889">MACGTSQGSSAKEEERLLSVFASPRQELSNGQVLLVLTAHETSFPSTLNTNLWAERLKKLGIQVTPDQWKNLIQGTVLQPEVKQYLFYNSRGFRITIAVVLYVTLWINLYSTLMVFSVGPSWEVSIVATVVALVVALAVQLIVYRHQHKWNANTDMRLSAANEVFMKQDFLVGLTDLPHKLHSIPQVSFLSEIDVGESSKFQILEQTALKSKQDEICIVLEMAVAPSLGRKLPSALEESPLLPERTKSNQGALTCRETLRLLPDGPPEEMAMHLLTVFASYYIRLLVLGQLPKVPARRHADLGHIPCLCQFIETRVLGKRS</sequence>
<evidence type="ECO:0000313" key="3">
    <source>
        <dbReference type="RefSeq" id="XP_072840614.1"/>
    </source>
</evidence>
<protein>
    <submittedName>
        <fullName evidence="3">Transmembrane protein 268 isoform X2</fullName>
    </submittedName>
</protein>
<accession>A0ABM5F5D4</accession>
<name>A0ABM5F5D4_9SAUR</name>
<dbReference type="InterPro" id="IPR028054">
    <property type="entry name" value="DUF4481"/>
</dbReference>
<reference evidence="3" key="1">
    <citation type="submission" date="2025-08" db="UniProtKB">
        <authorList>
            <consortium name="RefSeq"/>
        </authorList>
    </citation>
    <scope>IDENTIFICATION</scope>
</reference>